<feature type="compositionally biased region" description="Polar residues" evidence="12">
    <location>
        <begin position="315"/>
        <end position="324"/>
    </location>
</feature>
<feature type="binding site" evidence="11">
    <location>
        <position position="19"/>
    </location>
    <ligand>
        <name>Zn(2+)</name>
        <dbReference type="ChEBI" id="CHEBI:29105"/>
    </ligand>
</feature>
<feature type="compositionally biased region" description="Acidic residues" evidence="12">
    <location>
        <begin position="649"/>
        <end position="664"/>
    </location>
</feature>
<feature type="domain" description="C2H2-type" evidence="13">
    <location>
        <begin position="1085"/>
        <end position="1112"/>
    </location>
</feature>
<dbReference type="InterPro" id="IPR013087">
    <property type="entry name" value="Znf_C2H2_type"/>
</dbReference>
<keyword evidence="5 11" id="KW-0862">Zinc</keyword>
<keyword evidence="2 11" id="KW-0479">Metal-binding</keyword>
<evidence type="ECO:0000256" key="7">
    <source>
        <dbReference type="ARBA" id="ARBA00023125"/>
    </source>
</evidence>
<keyword evidence="4 10" id="KW-0863">Zinc-finger</keyword>
<dbReference type="PROSITE" id="PS00028">
    <property type="entry name" value="ZINC_FINGER_C2H2_1"/>
    <property type="match status" value="13"/>
</dbReference>
<dbReference type="GO" id="GO:0005634">
    <property type="term" value="C:nucleus"/>
    <property type="evidence" value="ECO:0007669"/>
    <property type="project" value="UniProtKB-SubCell"/>
</dbReference>
<feature type="binding site" evidence="11">
    <location>
        <position position="413"/>
    </location>
    <ligand>
        <name>Zn(2+)</name>
        <dbReference type="ChEBI" id="CHEBI:29105"/>
    </ligand>
</feature>
<proteinExistence type="predicted"/>
<feature type="region of interest" description="Disordered" evidence="12">
    <location>
        <begin position="937"/>
        <end position="965"/>
    </location>
</feature>
<evidence type="ECO:0000256" key="5">
    <source>
        <dbReference type="ARBA" id="ARBA00022833"/>
    </source>
</evidence>
<evidence type="ECO:0000256" key="9">
    <source>
        <dbReference type="ARBA" id="ARBA00023242"/>
    </source>
</evidence>
<dbReference type="InterPro" id="IPR036236">
    <property type="entry name" value="Znf_C2H2_sf"/>
</dbReference>
<dbReference type="EMBL" id="CAJNRD030001118">
    <property type="protein sequence ID" value="CAG5082791.1"/>
    <property type="molecule type" value="Genomic_DNA"/>
</dbReference>
<dbReference type="SUPFAM" id="SSF57716">
    <property type="entry name" value="Glucocorticoid receptor-like (DNA-binding domain)"/>
    <property type="match status" value="2"/>
</dbReference>
<dbReference type="GO" id="GO:0000978">
    <property type="term" value="F:RNA polymerase II cis-regulatory region sequence-specific DNA binding"/>
    <property type="evidence" value="ECO:0007669"/>
    <property type="project" value="TreeGrafter"/>
</dbReference>
<dbReference type="AlphaFoldDB" id="A0A8J2MDA9"/>
<feature type="domain" description="ZAD" evidence="14">
    <location>
        <begin position="411"/>
        <end position="489"/>
    </location>
</feature>
<dbReference type="SMART" id="SM00868">
    <property type="entry name" value="zf-AD"/>
    <property type="match status" value="2"/>
</dbReference>
<feature type="domain" description="C2H2-type" evidence="13">
    <location>
        <begin position="1113"/>
        <end position="1140"/>
    </location>
</feature>
<feature type="domain" description="C2H2-type" evidence="13">
    <location>
        <begin position="734"/>
        <end position="761"/>
    </location>
</feature>
<dbReference type="PANTHER" id="PTHR24384:SF189">
    <property type="entry name" value="C2H2-TYPE DOMAIN-CONTAINING PROTEIN-RELATED"/>
    <property type="match status" value="1"/>
</dbReference>
<dbReference type="InterPro" id="IPR012934">
    <property type="entry name" value="Znf_AD"/>
</dbReference>
<feature type="region of interest" description="Disordered" evidence="12">
    <location>
        <begin position="811"/>
        <end position="855"/>
    </location>
</feature>
<evidence type="ECO:0000256" key="4">
    <source>
        <dbReference type="ARBA" id="ARBA00022771"/>
    </source>
</evidence>
<evidence type="ECO:0000256" key="10">
    <source>
        <dbReference type="PROSITE-ProRule" id="PRU00042"/>
    </source>
</evidence>
<feature type="compositionally biased region" description="Acidic residues" evidence="12">
    <location>
        <begin position="712"/>
        <end position="729"/>
    </location>
</feature>
<dbReference type="OrthoDB" id="654211at2759"/>
<keyword evidence="6" id="KW-0805">Transcription regulation</keyword>
<gene>
    <name evidence="15" type="ORF">HICCMSTLAB_LOCUS3653</name>
</gene>
<feature type="region of interest" description="Disordered" evidence="12">
    <location>
        <begin position="649"/>
        <end position="673"/>
    </location>
</feature>
<dbReference type="Pfam" id="PF07776">
    <property type="entry name" value="zf-AD"/>
    <property type="match status" value="2"/>
</dbReference>
<keyword evidence="9" id="KW-0539">Nucleus</keyword>
<evidence type="ECO:0000256" key="6">
    <source>
        <dbReference type="ARBA" id="ARBA00023015"/>
    </source>
</evidence>
<evidence type="ECO:0000256" key="11">
    <source>
        <dbReference type="PROSITE-ProRule" id="PRU01263"/>
    </source>
</evidence>
<dbReference type="Gene3D" id="3.40.1800.20">
    <property type="match status" value="2"/>
</dbReference>
<feature type="binding site" evidence="11">
    <location>
        <position position="65"/>
    </location>
    <ligand>
        <name>Zn(2+)</name>
        <dbReference type="ChEBI" id="CHEBI:29105"/>
    </ligand>
</feature>
<evidence type="ECO:0000256" key="12">
    <source>
        <dbReference type="SAM" id="MobiDB-lite"/>
    </source>
</evidence>
<evidence type="ECO:0000259" key="13">
    <source>
        <dbReference type="PROSITE" id="PS50157"/>
    </source>
</evidence>
<evidence type="ECO:0000259" key="14">
    <source>
        <dbReference type="PROSITE" id="PS51915"/>
    </source>
</evidence>
<feature type="domain" description="C2H2-type" evidence="13">
    <location>
        <begin position="890"/>
        <end position="912"/>
    </location>
</feature>
<dbReference type="FunFam" id="3.30.160.60:FF:000744">
    <property type="entry name" value="zinc finger E-box-binding homeobox 1"/>
    <property type="match status" value="1"/>
</dbReference>
<dbReference type="FunFam" id="3.30.160.60:FF:002343">
    <property type="entry name" value="Zinc finger protein 33A"/>
    <property type="match status" value="1"/>
</dbReference>
<feature type="binding site" evidence="11">
    <location>
        <position position="416"/>
    </location>
    <ligand>
        <name>Zn(2+)</name>
        <dbReference type="ChEBI" id="CHEBI:29105"/>
    </ligand>
</feature>
<dbReference type="SMART" id="SM00355">
    <property type="entry name" value="ZnF_C2H2"/>
    <property type="match status" value="15"/>
</dbReference>
<dbReference type="Gene3D" id="3.30.160.60">
    <property type="entry name" value="Classic Zinc Finger"/>
    <property type="match status" value="10"/>
</dbReference>
<feature type="compositionally biased region" description="Low complexity" evidence="12">
    <location>
        <begin position="813"/>
        <end position="828"/>
    </location>
</feature>
<feature type="domain" description="ZAD" evidence="14">
    <location>
        <begin position="14"/>
        <end position="92"/>
    </location>
</feature>
<feature type="binding site" evidence="11">
    <location>
        <position position="16"/>
    </location>
    <ligand>
        <name>Zn(2+)</name>
        <dbReference type="ChEBI" id="CHEBI:29105"/>
    </ligand>
</feature>
<keyword evidence="7" id="KW-0238">DNA-binding</keyword>
<organism evidence="15 16">
    <name type="scientific">Cotesia congregata</name>
    <name type="common">Parasitoid wasp</name>
    <name type="synonym">Apanteles congregatus</name>
    <dbReference type="NCBI Taxonomy" id="51543"/>
    <lineage>
        <taxon>Eukaryota</taxon>
        <taxon>Metazoa</taxon>
        <taxon>Ecdysozoa</taxon>
        <taxon>Arthropoda</taxon>
        <taxon>Hexapoda</taxon>
        <taxon>Insecta</taxon>
        <taxon>Pterygota</taxon>
        <taxon>Neoptera</taxon>
        <taxon>Endopterygota</taxon>
        <taxon>Hymenoptera</taxon>
        <taxon>Apocrita</taxon>
        <taxon>Ichneumonoidea</taxon>
        <taxon>Braconidae</taxon>
        <taxon>Microgastrinae</taxon>
        <taxon>Cotesia</taxon>
    </lineage>
</organism>
<feature type="region of interest" description="Disordered" evidence="12">
    <location>
        <begin position="710"/>
        <end position="731"/>
    </location>
</feature>
<feature type="domain" description="C2H2-type" evidence="13">
    <location>
        <begin position="787"/>
        <end position="814"/>
    </location>
</feature>
<evidence type="ECO:0000313" key="16">
    <source>
        <dbReference type="Proteomes" id="UP000786811"/>
    </source>
</evidence>
<dbReference type="Pfam" id="PF13912">
    <property type="entry name" value="zf-C2H2_6"/>
    <property type="match status" value="1"/>
</dbReference>
<comment type="caution">
    <text evidence="15">The sequence shown here is derived from an EMBL/GenBank/DDBJ whole genome shotgun (WGS) entry which is preliminary data.</text>
</comment>
<sequence length="1203" mass="136618">MEYKVSNLLVNIDNICRVCLTENANSLSIFCQNETDEKYRDLLNKIQESGGIKITEDDGLPTLICSKCINNINIAFKIRQQCQRSDTLLRLYYKKLKESNLKTIHYQETLQPELITPDISQSSQDLFNYLEIQCMDVEEVVVGQEEVPSVENAGMIDDEPPSYKLKLQLLEIGSTTSSSPIANSPSSRTKAQSKVYPEHLGAFETLAFDPLQLPSDKKYTCSICAQAFESLKILRQHRKIHKNELYVCKICPVRCSKAEELAIHLKSHQLTQAAVATIQVNNHDNSKDCNDSDMVDNQQKIDHNNEQPLRGKSPDLQNNTTNPFKNSMIKRLSTDNINTNNSNSNSNSNINSSNSPIIHKCEICGQIFSKEKGLMRHRAYHESRVICDICGKIDILIKNIIMTECYLDFDRVCRICLTESTNLTSLYCNDSVPGVFPSLSQRISTCGAIELNERDGLPSLICENCIYKASVAHDFREQCQNSDARLRLCYDKPARLQSNLQDSSTQTEVEERTMAKNINSNYFVKQEIQGFNQDLNTIGVYQNPQVEVTSNQIVTDDKLFLCNIDYQTKELEKQPVLESTQHQLQHQHQELDHQDIQHQVLIPEQQQVSIAVAIETEQQLPNSVTMAEMKPAVGQYVDNELLVNNDDSVEDEDLEDEEEEETEIPADGFNKDQDISIDLHEPKWEEESEELVPSKRLTRKAKDIAGKSYSVDEIDEDLPDNNDDDDDDDDKPKFKCKVCSKRYNTSKGLKNHAQVHDKKHKCHVCLKSFYNLENMEKHVKIHETKPHACQLCHTCFAKPQSLVRHLKSHSDKIQGSNNNNNIKSNENGTITIVRTEDTEDDDDDRDGFQTNEADEFDSAPGLYKCSECNQFCSTLKNLKRHSLIHGDKKYSCTVCKKYFFRPDTLKKHAEKHGHGLLDNLSDENKLYESDDETFNRSNTLANNINGNGTNDTDNKKVDSDEDGSGEYKCQHCDKVMATKKGLRRHVSMHKPKAEPVTCEICKKVCASQARLVLHQKTHSKPKEKIPREYLCHICSKVYPSNSSLTYHMRTHTGVKPHVCQTCNSGFTTTTSLANHIRIHTGDKPFVCHVCSAAFAVSSAFRRHLTRHTGEANYLCKTCGKAFKRLSTLKEHTYTHSGEKPYVCKTCGAAYSHSGSLFAHQKRCRVQYGEMVTSENNHSHVPHHIHVNNVQTAVRSLAVIGQMF</sequence>
<dbReference type="SUPFAM" id="SSF57667">
    <property type="entry name" value="beta-beta-alpha zinc fingers"/>
    <property type="match status" value="8"/>
</dbReference>
<evidence type="ECO:0000256" key="8">
    <source>
        <dbReference type="ARBA" id="ARBA00023163"/>
    </source>
</evidence>
<evidence type="ECO:0000256" key="1">
    <source>
        <dbReference type="ARBA" id="ARBA00004123"/>
    </source>
</evidence>
<feature type="binding site" evidence="11">
    <location>
        <position position="465"/>
    </location>
    <ligand>
        <name>Zn(2+)</name>
        <dbReference type="ChEBI" id="CHEBI:29105"/>
    </ligand>
</feature>
<evidence type="ECO:0000313" key="15">
    <source>
        <dbReference type="EMBL" id="CAG5082791.1"/>
    </source>
</evidence>
<dbReference type="FunFam" id="3.30.160.60:FF:000446">
    <property type="entry name" value="Zinc finger protein"/>
    <property type="match status" value="1"/>
</dbReference>
<feature type="compositionally biased region" description="Low complexity" evidence="12">
    <location>
        <begin position="942"/>
        <end position="951"/>
    </location>
</feature>
<feature type="domain" description="C2H2-type" evidence="13">
    <location>
        <begin position="967"/>
        <end position="994"/>
    </location>
</feature>
<dbReference type="GO" id="GO:0000981">
    <property type="term" value="F:DNA-binding transcription factor activity, RNA polymerase II-specific"/>
    <property type="evidence" value="ECO:0007669"/>
    <property type="project" value="TreeGrafter"/>
</dbReference>
<dbReference type="Pfam" id="PF00096">
    <property type="entry name" value="zf-C2H2"/>
    <property type="match status" value="6"/>
</dbReference>
<keyword evidence="16" id="KW-1185">Reference proteome</keyword>
<reference evidence="15" key="1">
    <citation type="submission" date="2021-04" db="EMBL/GenBank/DDBJ databases">
        <authorList>
            <person name="Chebbi M.A.C M."/>
        </authorList>
    </citation>
    <scope>NUCLEOTIDE SEQUENCE</scope>
</reference>
<feature type="domain" description="C2H2-type" evidence="13">
    <location>
        <begin position="996"/>
        <end position="1023"/>
    </location>
</feature>
<dbReference type="PANTHER" id="PTHR24384">
    <property type="entry name" value="FINGER PUTATIVE TRANSCRIPTION FACTOR FAMILY-RELATED"/>
    <property type="match status" value="1"/>
</dbReference>
<feature type="domain" description="C2H2-type" evidence="13">
    <location>
        <begin position="760"/>
        <end position="787"/>
    </location>
</feature>
<keyword evidence="3" id="KW-0677">Repeat</keyword>
<keyword evidence="8" id="KW-0804">Transcription</keyword>
<feature type="domain" description="C2H2-type" evidence="13">
    <location>
        <begin position="359"/>
        <end position="386"/>
    </location>
</feature>
<feature type="domain" description="C2H2-type" evidence="13">
    <location>
        <begin position="863"/>
        <end position="890"/>
    </location>
</feature>
<comment type="subcellular location">
    <subcellularLocation>
        <location evidence="1">Nucleus</location>
    </subcellularLocation>
</comment>
<evidence type="ECO:0000256" key="3">
    <source>
        <dbReference type="ARBA" id="ARBA00022737"/>
    </source>
</evidence>
<protein>
    <submittedName>
        <fullName evidence="15">Similar to ZNF420: Zinc finger protein 420 (Homo sapiens)</fullName>
    </submittedName>
</protein>
<dbReference type="PROSITE" id="PS50157">
    <property type="entry name" value="ZINC_FINGER_C2H2_2"/>
    <property type="match status" value="14"/>
</dbReference>
<feature type="binding site" evidence="11">
    <location>
        <position position="68"/>
    </location>
    <ligand>
        <name>Zn(2+)</name>
        <dbReference type="ChEBI" id="CHEBI:29105"/>
    </ligand>
</feature>
<feature type="domain" description="C2H2-type" evidence="13">
    <location>
        <begin position="1057"/>
        <end position="1084"/>
    </location>
</feature>
<dbReference type="Proteomes" id="UP000786811">
    <property type="component" value="Unassembled WGS sequence"/>
</dbReference>
<feature type="region of interest" description="Disordered" evidence="12">
    <location>
        <begin position="303"/>
        <end position="324"/>
    </location>
</feature>
<accession>A0A8J2MDA9</accession>
<feature type="domain" description="C2H2-type" evidence="13">
    <location>
        <begin position="1141"/>
        <end position="1171"/>
    </location>
</feature>
<feature type="binding site" evidence="11">
    <location>
        <position position="462"/>
    </location>
    <ligand>
        <name>Zn(2+)</name>
        <dbReference type="ChEBI" id="CHEBI:29105"/>
    </ligand>
</feature>
<dbReference type="PROSITE" id="PS51915">
    <property type="entry name" value="ZAD"/>
    <property type="match status" value="2"/>
</dbReference>
<name>A0A8J2MDA9_COTCN</name>
<dbReference type="InterPro" id="IPR050752">
    <property type="entry name" value="C2H2-ZF_domain"/>
</dbReference>
<feature type="domain" description="C2H2-type" evidence="13">
    <location>
        <begin position="219"/>
        <end position="246"/>
    </location>
</feature>
<evidence type="ECO:0000256" key="2">
    <source>
        <dbReference type="ARBA" id="ARBA00022723"/>
    </source>
</evidence>
<feature type="domain" description="C2H2-type" evidence="13">
    <location>
        <begin position="1029"/>
        <end position="1056"/>
    </location>
</feature>
<dbReference type="GO" id="GO:0008270">
    <property type="term" value="F:zinc ion binding"/>
    <property type="evidence" value="ECO:0007669"/>
    <property type="project" value="UniProtKB-UniRule"/>
</dbReference>